<accession>A0AAV4LBF7</accession>
<name>A0AAV4LBF7_9BACL</name>
<sequence>METKKEKALNFIQFLTINIACSFVQIIVLFILGVLLFFIGFFSGQFIWQVSGNAQLGLMIAPILSCAIIFSVYAFVWFVYWLVLFKEEGIKWFYWRVAFATLPLVIMLIMFNPQPDPMAMIPIPTEFDFSCLITGIILFPIYSVSIYKYVLLEQSSSHKVRNTIVLCVVMLMLGSVSFLSSWKMMDFIYY</sequence>
<dbReference type="AlphaFoldDB" id="A0AAV4LBF7"/>
<gene>
    <name evidence="2" type="ORF">DNHGIG_06750</name>
</gene>
<dbReference type="Proteomes" id="UP001057291">
    <property type="component" value="Unassembled WGS sequence"/>
</dbReference>
<evidence type="ECO:0000256" key="1">
    <source>
        <dbReference type="SAM" id="Phobius"/>
    </source>
</evidence>
<keyword evidence="1" id="KW-0812">Transmembrane</keyword>
<keyword evidence="1" id="KW-0472">Membrane</keyword>
<feature type="transmembrane region" description="Helical" evidence="1">
    <location>
        <begin position="132"/>
        <end position="151"/>
    </location>
</feature>
<comment type="caution">
    <text evidence="2">The sequence shown here is derived from an EMBL/GenBank/DDBJ whole genome shotgun (WGS) entry which is preliminary data.</text>
</comment>
<proteinExistence type="predicted"/>
<feature type="transmembrane region" description="Helical" evidence="1">
    <location>
        <begin position="59"/>
        <end position="81"/>
    </location>
</feature>
<feature type="transmembrane region" description="Helical" evidence="1">
    <location>
        <begin position="12"/>
        <end position="39"/>
    </location>
</feature>
<evidence type="ECO:0000313" key="2">
    <source>
        <dbReference type="EMBL" id="GIM45126.1"/>
    </source>
</evidence>
<organism evidence="2 3">
    <name type="scientific">Collibacillus ludicampi</name>
    <dbReference type="NCBI Taxonomy" id="2771369"/>
    <lineage>
        <taxon>Bacteria</taxon>
        <taxon>Bacillati</taxon>
        <taxon>Bacillota</taxon>
        <taxon>Bacilli</taxon>
        <taxon>Bacillales</taxon>
        <taxon>Alicyclobacillaceae</taxon>
        <taxon>Collibacillus</taxon>
    </lineage>
</organism>
<protein>
    <recommendedName>
        <fullName evidence="4">Yip1 domain-containing protein</fullName>
    </recommendedName>
</protein>
<keyword evidence="1" id="KW-1133">Transmembrane helix</keyword>
<reference evidence="2" key="1">
    <citation type="journal article" date="2023" name="Int. J. Syst. Evol. Microbiol.">
        <title>Collibacillus ludicampi gen. nov., sp. nov., a new soil bacterium of the family Alicyclobacillaceae.</title>
        <authorList>
            <person name="Jojima T."/>
            <person name="Ioku Y."/>
            <person name="Fukuta Y."/>
            <person name="Shirasaka N."/>
            <person name="Matsumura Y."/>
            <person name="Mori M."/>
        </authorList>
    </citation>
    <scope>NUCLEOTIDE SEQUENCE</scope>
    <source>
        <strain evidence="2">TP075</strain>
    </source>
</reference>
<evidence type="ECO:0000313" key="3">
    <source>
        <dbReference type="Proteomes" id="UP001057291"/>
    </source>
</evidence>
<evidence type="ECO:0008006" key="4">
    <source>
        <dbReference type="Google" id="ProtNLM"/>
    </source>
</evidence>
<feature type="transmembrane region" description="Helical" evidence="1">
    <location>
        <begin position="163"/>
        <end position="182"/>
    </location>
</feature>
<keyword evidence="3" id="KW-1185">Reference proteome</keyword>
<dbReference type="RefSeq" id="WP_282198353.1">
    <property type="nucleotide sequence ID" value="NZ_BOQE01000001.1"/>
</dbReference>
<feature type="transmembrane region" description="Helical" evidence="1">
    <location>
        <begin position="93"/>
        <end position="112"/>
    </location>
</feature>
<dbReference type="EMBL" id="BOQE01000001">
    <property type="protein sequence ID" value="GIM45126.1"/>
    <property type="molecule type" value="Genomic_DNA"/>
</dbReference>